<dbReference type="GO" id="GO:0043565">
    <property type="term" value="F:sequence-specific DNA binding"/>
    <property type="evidence" value="ECO:0007669"/>
    <property type="project" value="TreeGrafter"/>
</dbReference>
<dbReference type="GO" id="GO:0000981">
    <property type="term" value="F:DNA-binding transcription factor activity, RNA polymerase II-specific"/>
    <property type="evidence" value="ECO:0007669"/>
    <property type="project" value="InterPro"/>
</dbReference>
<comment type="subcellular location">
    <subcellularLocation>
        <location evidence="1">Nucleus</location>
    </subcellularLocation>
</comment>
<dbReference type="GO" id="GO:0008270">
    <property type="term" value="F:zinc ion binding"/>
    <property type="evidence" value="ECO:0007669"/>
    <property type="project" value="InterPro"/>
</dbReference>
<evidence type="ECO:0000313" key="11">
    <source>
        <dbReference type="Proteomes" id="UP000001745"/>
    </source>
</evidence>
<dbReference type="SMART" id="SM00066">
    <property type="entry name" value="GAL4"/>
    <property type="match status" value="1"/>
</dbReference>
<dbReference type="GeneID" id="8098830"/>
<dbReference type="SUPFAM" id="SSF57701">
    <property type="entry name" value="Zn2/Cys6 DNA-binding domain"/>
    <property type="match status" value="1"/>
</dbReference>
<feature type="compositionally biased region" description="Polar residues" evidence="8">
    <location>
        <begin position="32"/>
        <end position="43"/>
    </location>
</feature>
<dbReference type="AlphaFoldDB" id="B8M944"/>
<feature type="domain" description="Zn(2)-C6 fungal-type" evidence="9">
    <location>
        <begin position="57"/>
        <end position="88"/>
    </location>
</feature>
<dbReference type="InParanoid" id="B8M944"/>
<dbReference type="OMA" id="TSWEIMG"/>
<dbReference type="CDD" id="cd12148">
    <property type="entry name" value="fungal_TF_MHR"/>
    <property type="match status" value="1"/>
</dbReference>
<dbReference type="EMBL" id="EQ962655">
    <property type="protein sequence ID" value="EED17339.1"/>
    <property type="molecule type" value="Genomic_DNA"/>
</dbReference>
<reference evidence="11" key="1">
    <citation type="journal article" date="2015" name="Genome Announc.">
        <title>Genome sequence of the AIDS-associated pathogen Penicillium marneffei (ATCC18224) and its near taxonomic relative Talaromyces stipitatus (ATCC10500).</title>
        <authorList>
            <person name="Nierman W.C."/>
            <person name="Fedorova-Abrams N.D."/>
            <person name="Andrianopoulos A."/>
        </authorList>
    </citation>
    <scope>NUCLEOTIDE SEQUENCE [LARGE SCALE GENOMIC DNA]</scope>
    <source>
        <strain evidence="11">ATCC 10500 / CBS 375.48 / QM 6759 / NRRL 1006</strain>
    </source>
</reference>
<dbReference type="InterPro" id="IPR007219">
    <property type="entry name" value="XnlR_reg_dom"/>
</dbReference>
<keyword evidence="6" id="KW-0804">Transcription</keyword>
<keyword evidence="3" id="KW-0862">Zinc</keyword>
<dbReference type="GO" id="GO:0045944">
    <property type="term" value="P:positive regulation of transcription by RNA polymerase II"/>
    <property type="evidence" value="ECO:0007669"/>
    <property type="project" value="TreeGrafter"/>
</dbReference>
<feature type="compositionally biased region" description="Low complexity" evidence="8">
    <location>
        <begin position="20"/>
        <end position="31"/>
    </location>
</feature>
<evidence type="ECO:0000256" key="4">
    <source>
        <dbReference type="ARBA" id="ARBA00023015"/>
    </source>
</evidence>
<feature type="region of interest" description="Disordered" evidence="8">
    <location>
        <begin position="1"/>
        <end position="48"/>
    </location>
</feature>
<dbReference type="Proteomes" id="UP000001745">
    <property type="component" value="Unassembled WGS sequence"/>
</dbReference>
<evidence type="ECO:0000256" key="6">
    <source>
        <dbReference type="ARBA" id="ARBA00023163"/>
    </source>
</evidence>
<evidence type="ECO:0000256" key="3">
    <source>
        <dbReference type="ARBA" id="ARBA00022833"/>
    </source>
</evidence>
<dbReference type="GO" id="GO:0005634">
    <property type="term" value="C:nucleus"/>
    <property type="evidence" value="ECO:0007669"/>
    <property type="project" value="UniProtKB-SubCell"/>
</dbReference>
<dbReference type="VEuPathDB" id="FungiDB:TSTA_111750"/>
<evidence type="ECO:0000256" key="5">
    <source>
        <dbReference type="ARBA" id="ARBA00023125"/>
    </source>
</evidence>
<dbReference type="InterPro" id="IPR001138">
    <property type="entry name" value="Zn2Cys6_DnaBD"/>
</dbReference>
<evidence type="ECO:0000256" key="7">
    <source>
        <dbReference type="ARBA" id="ARBA00023242"/>
    </source>
</evidence>
<evidence type="ECO:0000259" key="9">
    <source>
        <dbReference type="PROSITE" id="PS50048"/>
    </source>
</evidence>
<dbReference type="InterPro" id="IPR036864">
    <property type="entry name" value="Zn2-C6_fun-type_DNA-bd_sf"/>
</dbReference>
<accession>B8M944</accession>
<dbReference type="Gene3D" id="4.10.240.10">
    <property type="entry name" value="Zn(2)-C6 fungal-type DNA-binding domain"/>
    <property type="match status" value="1"/>
</dbReference>
<evidence type="ECO:0000313" key="10">
    <source>
        <dbReference type="EMBL" id="EED17339.1"/>
    </source>
</evidence>
<evidence type="ECO:0000256" key="8">
    <source>
        <dbReference type="SAM" id="MobiDB-lite"/>
    </source>
</evidence>
<dbReference type="InterPro" id="IPR052202">
    <property type="entry name" value="Yeast_MetPath_Reg"/>
</dbReference>
<keyword evidence="11" id="KW-1185">Reference proteome</keyword>
<dbReference type="CDD" id="cd00067">
    <property type="entry name" value="GAL4"/>
    <property type="match status" value="1"/>
</dbReference>
<dbReference type="PROSITE" id="PS00463">
    <property type="entry name" value="ZN2_CY6_FUNGAL_1"/>
    <property type="match status" value="1"/>
</dbReference>
<organism evidence="10 11">
    <name type="scientific">Talaromyces stipitatus (strain ATCC 10500 / CBS 375.48 / QM 6759 / NRRL 1006)</name>
    <name type="common">Penicillium stipitatum</name>
    <dbReference type="NCBI Taxonomy" id="441959"/>
    <lineage>
        <taxon>Eukaryota</taxon>
        <taxon>Fungi</taxon>
        <taxon>Dikarya</taxon>
        <taxon>Ascomycota</taxon>
        <taxon>Pezizomycotina</taxon>
        <taxon>Eurotiomycetes</taxon>
        <taxon>Eurotiomycetidae</taxon>
        <taxon>Eurotiales</taxon>
        <taxon>Trichocomaceae</taxon>
        <taxon>Talaromyces</taxon>
        <taxon>Talaromyces sect. Talaromyces</taxon>
    </lineage>
</organism>
<dbReference type="GO" id="GO:0006351">
    <property type="term" value="P:DNA-templated transcription"/>
    <property type="evidence" value="ECO:0007669"/>
    <property type="project" value="InterPro"/>
</dbReference>
<dbReference type="PROSITE" id="PS50048">
    <property type="entry name" value="ZN2_CY6_FUNGAL_2"/>
    <property type="match status" value="1"/>
</dbReference>
<sequence>MKGAFQQFRISKPPPRNGRRTQQQSQSTGTSDPPSVSASQSTPDEFEESSRYSAQFACGRCRRLKKKCTRTAEGSCSLCLAAWLPCSFPKSIQKAQEREKAFQERISWLSRFVNEARPPNSVPVELIETGQDIITTSITPPIPTEQAPIASDSWTVYSHQQELLLGFGKTLKGYPKTINPPCLLDKATGTRLVDAYFRHVHRAYPFLDRHEMVRCMISCFLSATNDTILLEISRIPTRLAVVMAIGRTTLQRVNEIGNTLVPFFNIPEKEIIHDCLCKNDLASLEILTLLTLYSLFEPNSVPPGSITGILTRKVVSMGLIRDSGSSCEISQVELERRRRLFWSVYVLDRMISVSYGLPPGISDDDIAVPLPSITVDEYASSDRYSYAMTLQVNRHVVSLRRLEGRIMQKIHLLSSQRLAAMSSPISTSYYEDTRREIDDWYTQGCLMSSSAMNNTDHLPFHNTITWHNVRYQNLYVLLYSPSRFNVERSLDEIEELHSAARNDNKSRNYILPWESPNSTTGGESTLYGMANDVALCARVLESFSEDWGAAKRAAGVLQRFSGYVTEQQSTSFVETTPRADQGLQSLARHYDPVLDAVVGASVLDAPLNDRQLLPLQTIRREIQELIKDTLGETTIYSHAVKEFESTSRLMKTDDGPRLFPAEKYGATSLAVSDFPDPDASADKSGRITSSWPDFMDDLGFGVL</sequence>
<evidence type="ECO:0000256" key="2">
    <source>
        <dbReference type="ARBA" id="ARBA00022723"/>
    </source>
</evidence>
<dbReference type="eggNOG" id="ENOG502QTEH">
    <property type="taxonomic scope" value="Eukaryota"/>
</dbReference>
<dbReference type="STRING" id="441959.B8M944"/>
<dbReference type="PhylomeDB" id="B8M944"/>
<evidence type="ECO:0000256" key="1">
    <source>
        <dbReference type="ARBA" id="ARBA00004123"/>
    </source>
</evidence>
<proteinExistence type="predicted"/>
<keyword evidence="4" id="KW-0805">Transcription regulation</keyword>
<dbReference type="PANTHER" id="PTHR47782:SF7">
    <property type="entry name" value="PROTEIN STB5"/>
    <property type="match status" value="1"/>
</dbReference>
<dbReference type="SMART" id="SM00906">
    <property type="entry name" value="Fungal_trans"/>
    <property type="match status" value="1"/>
</dbReference>
<name>B8M944_TALSN</name>
<dbReference type="RefSeq" id="XP_002481331.1">
    <property type="nucleotide sequence ID" value="XM_002481286.1"/>
</dbReference>
<dbReference type="HOGENOM" id="CLU_011881_1_1_1"/>
<keyword evidence="2" id="KW-0479">Metal-binding</keyword>
<protein>
    <recommendedName>
        <fullName evidence="9">Zn(2)-C6 fungal-type domain-containing protein</fullName>
    </recommendedName>
</protein>
<gene>
    <name evidence="10" type="ORF">TSTA_111750</name>
</gene>
<dbReference type="Pfam" id="PF00172">
    <property type="entry name" value="Zn_clus"/>
    <property type="match status" value="1"/>
</dbReference>
<dbReference type="Pfam" id="PF04082">
    <property type="entry name" value="Fungal_trans"/>
    <property type="match status" value="1"/>
</dbReference>
<dbReference type="OrthoDB" id="25921at2759"/>
<dbReference type="PANTHER" id="PTHR47782">
    <property type="entry name" value="ZN(II)2CYS6 TRANSCRIPTION FACTOR (EUROFUNG)-RELATED"/>
    <property type="match status" value="1"/>
</dbReference>
<keyword evidence="7" id="KW-0539">Nucleus</keyword>
<keyword evidence="5" id="KW-0238">DNA-binding</keyword>